<name>C5BY83_BEUC1</name>
<dbReference type="HOGENOM" id="CLU_158484_5_2_11"/>
<proteinExistence type="predicted"/>
<dbReference type="STRING" id="471853.Bcav_2738"/>
<gene>
    <name evidence="3" type="ordered locus">Bcav_2738</name>
</gene>
<dbReference type="SUPFAM" id="SSF89447">
    <property type="entry name" value="AbrB/MazE/MraZ-like"/>
    <property type="match status" value="1"/>
</dbReference>
<evidence type="ECO:0000256" key="1">
    <source>
        <dbReference type="PROSITE-ProRule" id="PRU01076"/>
    </source>
</evidence>
<evidence type="ECO:0000313" key="4">
    <source>
        <dbReference type="Proteomes" id="UP000007962"/>
    </source>
</evidence>
<dbReference type="PROSITE" id="PS51740">
    <property type="entry name" value="SPOVT_ABRB"/>
    <property type="match status" value="1"/>
</dbReference>
<dbReference type="SMART" id="SM00966">
    <property type="entry name" value="SpoVT_AbrB"/>
    <property type="match status" value="1"/>
</dbReference>
<dbReference type="eggNOG" id="COG2002">
    <property type="taxonomic scope" value="Bacteria"/>
</dbReference>
<dbReference type="GO" id="GO:0003677">
    <property type="term" value="F:DNA binding"/>
    <property type="evidence" value="ECO:0007669"/>
    <property type="project" value="UniProtKB-UniRule"/>
</dbReference>
<organism evidence="3 4">
    <name type="scientific">Beutenbergia cavernae (strain ATCC BAA-8 / DSM 12333 / CCUG 43141 / JCM 11478 / NBRC 16432 / NCIMB 13614 / HKI 0122)</name>
    <dbReference type="NCBI Taxonomy" id="471853"/>
    <lineage>
        <taxon>Bacteria</taxon>
        <taxon>Bacillati</taxon>
        <taxon>Actinomycetota</taxon>
        <taxon>Actinomycetes</taxon>
        <taxon>Micrococcales</taxon>
        <taxon>Beutenbergiaceae</taxon>
        <taxon>Beutenbergia</taxon>
    </lineage>
</organism>
<dbReference type="InterPro" id="IPR007159">
    <property type="entry name" value="SpoVT-AbrB_dom"/>
</dbReference>
<dbReference type="RefSeq" id="WP_015883223.1">
    <property type="nucleotide sequence ID" value="NC_012669.1"/>
</dbReference>
<dbReference type="EMBL" id="CP001618">
    <property type="protein sequence ID" value="ACQ80983.1"/>
    <property type="molecule type" value="Genomic_DNA"/>
</dbReference>
<evidence type="ECO:0000259" key="2">
    <source>
        <dbReference type="PROSITE" id="PS51740"/>
    </source>
</evidence>
<dbReference type="Pfam" id="PF04014">
    <property type="entry name" value="MazE_antitoxin"/>
    <property type="match status" value="1"/>
</dbReference>
<keyword evidence="1" id="KW-0238">DNA-binding</keyword>
<dbReference type="InterPro" id="IPR037914">
    <property type="entry name" value="SpoVT-AbrB_sf"/>
</dbReference>
<accession>C5BY83</accession>
<keyword evidence="4" id="KW-1185">Reference proteome</keyword>
<dbReference type="Proteomes" id="UP000007962">
    <property type="component" value="Chromosome"/>
</dbReference>
<dbReference type="Gene3D" id="2.10.260.10">
    <property type="match status" value="1"/>
</dbReference>
<feature type="domain" description="SpoVT-AbrB" evidence="2">
    <location>
        <begin position="1"/>
        <end position="45"/>
    </location>
</feature>
<sequence>MKTTVSEKGQITIPKALRERLGLRAGSVLEVEEKDGQLVARRRVERDPVDAVYGVIEVPQGTDAAIDELRGPR</sequence>
<protein>
    <submittedName>
        <fullName evidence="3">Transcriptional regulator, AbrB family</fullName>
    </submittedName>
</protein>
<dbReference type="KEGG" id="bcv:Bcav_2738"/>
<dbReference type="AlphaFoldDB" id="C5BY83"/>
<reference evidence="3 4" key="1">
    <citation type="journal article" date="2009" name="Stand. Genomic Sci.">
        <title>Complete genome sequence of Beutenbergia cavernae type strain (HKI 0122).</title>
        <authorList>
            <person name="Land M."/>
            <person name="Pukall R."/>
            <person name="Abt B."/>
            <person name="Goker M."/>
            <person name="Rohde M."/>
            <person name="Glavina Del Rio T."/>
            <person name="Tice H."/>
            <person name="Copeland A."/>
            <person name="Cheng J.F."/>
            <person name="Lucas S."/>
            <person name="Chen F."/>
            <person name="Nolan M."/>
            <person name="Bruce D."/>
            <person name="Goodwin L."/>
            <person name="Pitluck S."/>
            <person name="Ivanova N."/>
            <person name="Mavromatis K."/>
            <person name="Ovchinnikova G."/>
            <person name="Pati A."/>
            <person name="Chen A."/>
            <person name="Palaniappan K."/>
            <person name="Hauser L."/>
            <person name="Chang Y.J."/>
            <person name="Jefferies C.C."/>
            <person name="Saunders E."/>
            <person name="Brettin T."/>
            <person name="Detter J.C."/>
            <person name="Han C."/>
            <person name="Chain P."/>
            <person name="Bristow J."/>
            <person name="Eisen J.A."/>
            <person name="Markowitz V."/>
            <person name="Hugenholtz P."/>
            <person name="Kyrpides N.C."/>
            <person name="Klenk H.P."/>
            <person name="Lapidus A."/>
        </authorList>
    </citation>
    <scope>NUCLEOTIDE SEQUENCE [LARGE SCALE GENOMIC DNA]</scope>
    <source>
        <strain evidence="4">ATCC BAA-8 / DSM 12333 / NBRC 16432</strain>
    </source>
</reference>
<evidence type="ECO:0000313" key="3">
    <source>
        <dbReference type="EMBL" id="ACQ80983.1"/>
    </source>
</evidence>
<dbReference type="NCBIfam" id="TIGR01439">
    <property type="entry name" value="lp_hng_hel_AbrB"/>
    <property type="match status" value="1"/>
</dbReference>